<keyword evidence="2" id="KW-0732">Signal</keyword>
<evidence type="ECO:0000256" key="1">
    <source>
        <dbReference type="SAM" id="MobiDB-lite"/>
    </source>
</evidence>
<protein>
    <submittedName>
        <fullName evidence="3">Uncharacterized protein</fullName>
    </submittedName>
</protein>
<dbReference type="EMBL" id="SBLB01000001">
    <property type="protein sequence ID" value="RYC71390.1"/>
    <property type="molecule type" value="Genomic_DNA"/>
</dbReference>
<organism evidence="3 4">
    <name type="scientific">Spirosoma sordidisoli</name>
    <dbReference type="NCBI Taxonomy" id="2502893"/>
    <lineage>
        <taxon>Bacteria</taxon>
        <taxon>Pseudomonadati</taxon>
        <taxon>Bacteroidota</taxon>
        <taxon>Cytophagia</taxon>
        <taxon>Cytophagales</taxon>
        <taxon>Cytophagaceae</taxon>
        <taxon>Spirosoma</taxon>
    </lineage>
</organism>
<feature type="region of interest" description="Disordered" evidence="1">
    <location>
        <begin position="19"/>
        <end position="42"/>
    </location>
</feature>
<comment type="caution">
    <text evidence="3">The sequence shown here is derived from an EMBL/GenBank/DDBJ whole genome shotgun (WGS) entry which is preliminary data.</text>
</comment>
<feature type="chain" id="PRO_5020432542" evidence="2">
    <location>
        <begin position="21"/>
        <end position="128"/>
    </location>
</feature>
<evidence type="ECO:0000313" key="3">
    <source>
        <dbReference type="EMBL" id="RYC71390.1"/>
    </source>
</evidence>
<reference evidence="3 4" key="1">
    <citation type="submission" date="2019-01" db="EMBL/GenBank/DDBJ databases">
        <title>Spirosoma flava sp. nov., a propanil-degrading bacterium isolated from herbicide-contaminated soil.</title>
        <authorList>
            <person name="Zhang L."/>
            <person name="Jiang J.-D."/>
        </authorList>
    </citation>
    <scope>NUCLEOTIDE SEQUENCE [LARGE SCALE GENOMIC DNA]</scope>
    <source>
        <strain evidence="3 4">TY50</strain>
    </source>
</reference>
<dbReference type="Proteomes" id="UP000290407">
    <property type="component" value="Unassembled WGS sequence"/>
</dbReference>
<sequence>MKTTLLIVTGLVLTTAAATAQSSSTRHDHTYSTHNYKHANKSAEARRWEQKAGTPVLLPAAQGAVANYKQPVPGTTPSGSLMVTANEPASLASRNYKTGHGPFTTADQGQYVKRAGDKKTADKTAVGE</sequence>
<feature type="signal peptide" evidence="2">
    <location>
        <begin position="1"/>
        <end position="20"/>
    </location>
</feature>
<accession>A0A4Q2UUC1</accession>
<dbReference type="AlphaFoldDB" id="A0A4Q2UUC1"/>
<gene>
    <name evidence="3" type="ORF">EQG79_04395</name>
</gene>
<keyword evidence="4" id="KW-1185">Reference proteome</keyword>
<name>A0A4Q2UUC1_9BACT</name>
<dbReference type="RefSeq" id="WP_129600208.1">
    <property type="nucleotide sequence ID" value="NZ_SBLB01000001.1"/>
</dbReference>
<evidence type="ECO:0000256" key="2">
    <source>
        <dbReference type="SAM" id="SignalP"/>
    </source>
</evidence>
<proteinExistence type="predicted"/>
<evidence type="ECO:0000313" key="4">
    <source>
        <dbReference type="Proteomes" id="UP000290407"/>
    </source>
</evidence>